<accession>A0A1H5AHM4</accession>
<organism evidence="1 2">
    <name type="scientific">Rhodococcus jostii</name>
    <dbReference type="NCBI Taxonomy" id="132919"/>
    <lineage>
        <taxon>Bacteria</taxon>
        <taxon>Bacillati</taxon>
        <taxon>Actinomycetota</taxon>
        <taxon>Actinomycetes</taxon>
        <taxon>Mycobacteriales</taxon>
        <taxon>Nocardiaceae</taxon>
        <taxon>Rhodococcus</taxon>
    </lineage>
</organism>
<dbReference type="AlphaFoldDB" id="A0A1H5AHM4"/>
<proteinExistence type="predicted"/>
<reference evidence="2" key="1">
    <citation type="submission" date="2016-10" db="EMBL/GenBank/DDBJ databases">
        <authorList>
            <person name="Varghese N."/>
        </authorList>
    </citation>
    <scope>NUCLEOTIDE SEQUENCE [LARGE SCALE GENOMIC DNA]</scope>
    <source>
        <strain evidence="2">DSM 44719</strain>
    </source>
</reference>
<protein>
    <submittedName>
        <fullName evidence="1">Uncharacterized protein</fullName>
    </submittedName>
</protein>
<dbReference type="Proteomes" id="UP000183407">
    <property type="component" value="Unassembled WGS sequence"/>
</dbReference>
<evidence type="ECO:0000313" key="2">
    <source>
        <dbReference type="Proteomes" id="UP000183407"/>
    </source>
</evidence>
<dbReference type="EMBL" id="FNTL01000004">
    <property type="protein sequence ID" value="SED41274.1"/>
    <property type="molecule type" value="Genomic_DNA"/>
</dbReference>
<name>A0A1H5AHM4_RHOJO</name>
<evidence type="ECO:0000313" key="1">
    <source>
        <dbReference type="EMBL" id="SED41274.1"/>
    </source>
</evidence>
<sequence length="247" mass="26260">MTDMLTHELEHDTVPPAGNRIRLAVREVRETAFRALYAAGVDAGEAGAAAETVTSMQLHARSGIDTLLHTIAELDSPPADATLTRGPGADIVERSPRSALLMGPLAVDLALAQSRPVLLPRIVDHEAVAWYALHAAARSGATLWLITLDDRGQPADATVVTGAGDMYRSVSPAALPAGATTDGEYGGGTLVRTAPLAAHTTRPVHTAAERETRYRHAVSYGLFVDTATWSRAYELGRRFLVPEATHD</sequence>
<dbReference type="OrthoDB" id="4457483at2"/>
<gene>
    <name evidence="1" type="ORF">SAMN04490220_4422</name>
</gene>
<dbReference type="RefSeq" id="WP_073358520.1">
    <property type="nucleotide sequence ID" value="NZ_FNTL01000004.1"/>
</dbReference>